<dbReference type="Pfam" id="PF00001">
    <property type="entry name" value="7tm_1"/>
    <property type="match status" value="1"/>
</dbReference>
<dbReference type="GO" id="GO:0004964">
    <property type="term" value="F:luteinizing hormone receptor activity"/>
    <property type="evidence" value="ECO:0007669"/>
    <property type="project" value="InterPro"/>
</dbReference>
<keyword evidence="9 14" id="KW-0472">Membrane</keyword>
<evidence type="ECO:0000313" key="16">
    <source>
        <dbReference type="Ensembl" id="ENSXMAP00000040925.1"/>
    </source>
</evidence>
<evidence type="ECO:0000256" key="5">
    <source>
        <dbReference type="ARBA" id="ARBA00022692"/>
    </source>
</evidence>
<keyword evidence="4" id="KW-0433">Leucine-rich repeat</keyword>
<feature type="domain" description="G-protein coupled receptors family 1 profile" evidence="15">
    <location>
        <begin position="290"/>
        <end position="537"/>
    </location>
</feature>
<comment type="similarity">
    <text evidence="14">Belongs to the G-protein coupled receptor 1 family. FSH/LSH/TSH subfamily.</text>
</comment>
<evidence type="ECO:0000256" key="11">
    <source>
        <dbReference type="ARBA" id="ARBA00023170"/>
    </source>
</evidence>
<evidence type="ECO:0000259" key="15">
    <source>
        <dbReference type="PROSITE" id="PS50262"/>
    </source>
</evidence>
<feature type="signal peptide" evidence="14">
    <location>
        <begin position="1"/>
        <end position="21"/>
    </location>
</feature>
<evidence type="ECO:0000313" key="17">
    <source>
        <dbReference type="Proteomes" id="UP000002852"/>
    </source>
</evidence>
<dbReference type="PROSITE" id="PS50262">
    <property type="entry name" value="G_PROTEIN_RECEP_F1_2"/>
    <property type="match status" value="1"/>
</dbReference>
<dbReference type="GO" id="GO:0022602">
    <property type="term" value="P:ovulation cycle process"/>
    <property type="evidence" value="ECO:0007669"/>
    <property type="project" value="TreeGrafter"/>
</dbReference>
<keyword evidence="12 14" id="KW-0807">Transducer</keyword>
<dbReference type="PRINTS" id="PR00373">
    <property type="entry name" value="GLYCHORMONER"/>
</dbReference>
<dbReference type="Gene3D" id="1.20.1070.10">
    <property type="entry name" value="Rhodopsin 7-helix transmembrane proteins"/>
    <property type="match status" value="1"/>
</dbReference>
<reference evidence="16" key="3">
    <citation type="submission" date="2025-08" db="UniProtKB">
        <authorList>
            <consortium name="Ensembl"/>
        </authorList>
    </citation>
    <scope>IDENTIFICATION</scope>
    <source>
        <strain evidence="16">JP 163 A</strain>
    </source>
</reference>
<organism evidence="16 17">
    <name type="scientific">Xiphophorus maculatus</name>
    <name type="common">Southern platyfish</name>
    <name type="synonym">Platypoecilus maculatus</name>
    <dbReference type="NCBI Taxonomy" id="8083"/>
    <lineage>
        <taxon>Eukaryota</taxon>
        <taxon>Metazoa</taxon>
        <taxon>Chordata</taxon>
        <taxon>Craniata</taxon>
        <taxon>Vertebrata</taxon>
        <taxon>Euteleostomi</taxon>
        <taxon>Actinopterygii</taxon>
        <taxon>Neopterygii</taxon>
        <taxon>Teleostei</taxon>
        <taxon>Neoteleostei</taxon>
        <taxon>Acanthomorphata</taxon>
        <taxon>Ovalentaria</taxon>
        <taxon>Atherinomorphae</taxon>
        <taxon>Cyprinodontiformes</taxon>
        <taxon>Poeciliidae</taxon>
        <taxon>Poeciliinae</taxon>
        <taxon>Xiphophorus</taxon>
    </lineage>
</organism>
<evidence type="ECO:0000256" key="3">
    <source>
        <dbReference type="ARBA" id="ARBA00022475"/>
    </source>
</evidence>
<keyword evidence="11 14" id="KW-0675">Receptor</keyword>
<keyword evidence="14" id="KW-0732">Signal</keyword>
<dbReference type="Ensembl" id="ENSXMAT00000029726.1">
    <property type="protein sequence ID" value="ENSXMAP00000040925.1"/>
    <property type="gene ID" value="ENSXMAG00000011092.2"/>
</dbReference>
<dbReference type="GeneTree" id="ENSGT00940000157364"/>
<dbReference type="PRINTS" id="PR00237">
    <property type="entry name" value="GPCRRHODOPSN"/>
</dbReference>
<accession>A0A3B5RD71</accession>
<dbReference type="PANTHER" id="PTHR24372:SF1">
    <property type="entry name" value="LUTROPIN-CHORIOGONADOTROPIC HORMONE RECEPTOR"/>
    <property type="match status" value="1"/>
</dbReference>
<dbReference type="CDD" id="cd15136">
    <property type="entry name" value="7tmA_Glyco_hormone_R"/>
    <property type="match status" value="1"/>
</dbReference>
<keyword evidence="6" id="KW-0677">Repeat</keyword>
<reference evidence="17" key="1">
    <citation type="submission" date="2012-01" db="EMBL/GenBank/DDBJ databases">
        <authorList>
            <person name="Walter R."/>
            <person name="Schartl M."/>
            <person name="Warren W."/>
        </authorList>
    </citation>
    <scope>NUCLEOTIDE SEQUENCE [LARGE SCALE GENOMIC DNA]</scope>
    <source>
        <strain evidence="17">JP 163 A</strain>
    </source>
</reference>
<dbReference type="InterPro" id="IPR032675">
    <property type="entry name" value="LRR_dom_sf"/>
</dbReference>
<dbReference type="AlphaFoldDB" id="A0A3B5RD71"/>
<feature type="transmembrane region" description="Helical" evidence="14">
    <location>
        <begin position="441"/>
        <end position="467"/>
    </location>
</feature>
<feature type="transmembrane region" description="Helical" evidence="14">
    <location>
        <begin position="355"/>
        <end position="376"/>
    </location>
</feature>
<feature type="transmembrane region" description="Helical" evidence="14">
    <location>
        <begin position="520"/>
        <end position="540"/>
    </location>
</feature>
<reference evidence="16" key="4">
    <citation type="submission" date="2025-09" db="UniProtKB">
        <authorList>
            <consortium name="Ensembl"/>
        </authorList>
    </citation>
    <scope>IDENTIFICATION</scope>
    <source>
        <strain evidence="16">JP 163 A</strain>
    </source>
</reference>
<comment type="function">
    <text evidence="13 14">Receptor for lutropin-choriogonadotropic hormone. The activity of this receptor is mediated by G proteins which activate adenylate cyclase.</text>
</comment>
<dbReference type="InterPro" id="IPR000276">
    <property type="entry name" value="GPCR_Rhodpsn"/>
</dbReference>
<dbReference type="FunFam" id="1.20.1070.10:FF:000019">
    <property type="entry name" value="Lutropin-choriogonadotropic hormone receptor"/>
    <property type="match status" value="1"/>
</dbReference>
<feature type="transmembrane region" description="Helical" evidence="14">
    <location>
        <begin position="278"/>
        <end position="299"/>
    </location>
</feature>
<name>A0A3B5RD71_XIPMA</name>
<dbReference type="InterPro" id="IPR002131">
    <property type="entry name" value="Gphrmn_rcpt_fam"/>
</dbReference>
<dbReference type="PANTHER" id="PTHR24372">
    <property type="entry name" value="GLYCOPROTEIN HORMONE RECEPTOR"/>
    <property type="match status" value="1"/>
</dbReference>
<evidence type="ECO:0000256" key="4">
    <source>
        <dbReference type="ARBA" id="ARBA00022614"/>
    </source>
</evidence>
<keyword evidence="3 14" id="KW-1003">Cell membrane</keyword>
<feature type="transmembrane region" description="Helical" evidence="14">
    <location>
        <begin position="311"/>
        <end position="332"/>
    </location>
</feature>
<dbReference type="InterPro" id="IPR017452">
    <property type="entry name" value="GPCR_Rhodpsn_7TM"/>
</dbReference>
<sequence>MRTPLPVFLLLLVSFFYESTSFSCPRICRCSSETIRCKLTAETGKDQSILNTGITLFPDVTSITSFKSDFILEICDNIHLLEVPPNAFTGMTEGYATLNLYNNGIRGIHNHAFNGTKIDKLVLKNNRNLEMIHKDAFQGATGPEVLDVSATALTRLPAHGLESVLVLFAQSAYDLKRLPHLKGMGSLREAHLTYNSHCCALLSWNPHRFQRVIGGTGDTPPLGGWSFYSESDLQVTTFQDVDDLYSQRVDFCRSIICTPEEDAFNPCEDLAGFSFLRVAIWFINILAITGNLMVLLVFFTSRNKLTVPRFLMCHLAFADLCIGVYLLVIATVDLRTRGHYSQHAIEWQTGPGCNAAGFLSVFGGELSVYTLSTITLERWHTITNALHVKRHLVLTKAAGIMAAGWFLCLGMGMLPLVGISSYTKVSMCLPMDIETPLAQTFIIIILLLNVGAFTVVCVCYVLIYLAVKNPEVPERSADTRIAKRMAVLIFTDFLCMAPISFFAISAAFKFPLITVTNSKILLVLFFPINSCANPFLYAIFTKAFRKDAYQLMNAIGCRKSKAKIYHLKACCSENAMNSNLRSNNKEAQTGVNMAPISHQDLQPKDEQEIT</sequence>
<dbReference type="InterPro" id="IPR002273">
    <property type="entry name" value="LSH_rcpt"/>
</dbReference>
<evidence type="ECO:0000256" key="12">
    <source>
        <dbReference type="ARBA" id="ARBA00023224"/>
    </source>
</evidence>
<evidence type="ECO:0000256" key="9">
    <source>
        <dbReference type="ARBA" id="ARBA00023136"/>
    </source>
</evidence>
<evidence type="ECO:0000256" key="14">
    <source>
        <dbReference type="RuleBase" id="RU361222"/>
    </source>
</evidence>
<feature type="transmembrane region" description="Helical" evidence="14">
    <location>
        <begin position="397"/>
        <end position="421"/>
    </location>
</feature>
<dbReference type="SUPFAM" id="SSF52058">
    <property type="entry name" value="L domain-like"/>
    <property type="match status" value="1"/>
</dbReference>
<protein>
    <recommendedName>
        <fullName evidence="2 14">Lutropin-choriogonadotropic hormone receptor</fullName>
    </recommendedName>
</protein>
<keyword evidence="17" id="KW-1185">Reference proteome</keyword>
<reference evidence="17" key="2">
    <citation type="journal article" date="2013" name="Nat. Genet.">
        <title>The genome of the platyfish, Xiphophorus maculatus, provides insights into evolutionary adaptation and several complex traits.</title>
        <authorList>
            <person name="Schartl M."/>
            <person name="Walter R.B."/>
            <person name="Shen Y."/>
            <person name="Garcia T."/>
            <person name="Catchen J."/>
            <person name="Amores A."/>
            <person name="Braasch I."/>
            <person name="Chalopin D."/>
            <person name="Volff J.N."/>
            <person name="Lesch K.P."/>
            <person name="Bisazza A."/>
            <person name="Minx P."/>
            <person name="Hillier L."/>
            <person name="Wilson R.K."/>
            <person name="Fuerstenberg S."/>
            <person name="Boore J."/>
            <person name="Searle S."/>
            <person name="Postlethwait J.H."/>
            <person name="Warren W.C."/>
        </authorList>
    </citation>
    <scope>NUCLEOTIDE SEQUENCE [LARGE SCALE GENOMIC DNA]</scope>
    <source>
        <strain evidence="17">JP 163 A</strain>
    </source>
</reference>
<keyword evidence="8 14" id="KW-0297">G-protein coupled receptor</keyword>
<keyword evidence="10" id="KW-1015">Disulfide bond</keyword>
<dbReference type="PRINTS" id="PR01144">
    <property type="entry name" value="LSHRECEPTOR"/>
</dbReference>
<feature type="transmembrane region" description="Helical" evidence="14">
    <location>
        <begin position="487"/>
        <end position="508"/>
    </location>
</feature>
<gene>
    <name evidence="14" type="primary">LHCGR</name>
</gene>
<evidence type="ECO:0000256" key="6">
    <source>
        <dbReference type="ARBA" id="ARBA00022737"/>
    </source>
</evidence>
<evidence type="ECO:0000256" key="8">
    <source>
        <dbReference type="ARBA" id="ARBA00023040"/>
    </source>
</evidence>
<evidence type="ECO:0000256" key="2">
    <source>
        <dbReference type="ARBA" id="ARBA00022266"/>
    </source>
</evidence>
<evidence type="ECO:0000256" key="13">
    <source>
        <dbReference type="ARBA" id="ARBA00046260"/>
    </source>
</evidence>
<feature type="chain" id="PRO_5017098034" description="Lutropin-choriogonadotropic hormone receptor" evidence="14">
    <location>
        <begin position="22"/>
        <end position="610"/>
    </location>
</feature>
<dbReference type="GO" id="GO:0001541">
    <property type="term" value="P:ovarian follicle development"/>
    <property type="evidence" value="ECO:0007669"/>
    <property type="project" value="TreeGrafter"/>
</dbReference>
<dbReference type="PROSITE" id="PS00237">
    <property type="entry name" value="G_PROTEIN_RECEP_F1_1"/>
    <property type="match status" value="1"/>
</dbReference>
<dbReference type="GO" id="GO:0008584">
    <property type="term" value="P:male gonad development"/>
    <property type="evidence" value="ECO:0007669"/>
    <property type="project" value="TreeGrafter"/>
</dbReference>
<evidence type="ECO:0000256" key="1">
    <source>
        <dbReference type="ARBA" id="ARBA00004651"/>
    </source>
</evidence>
<comment type="subcellular location">
    <subcellularLocation>
        <location evidence="1 14">Cell membrane</location>
        <topology evidence="1 14">Multi-pass membrane protein</topology>
    </subcellularLocation>
</comment>
<dbReference type="GO" id="GO:0007189">
    <property type="term" value="P:adenylate cyclase-activating G protein-coupled receptor signaling pathway"/>
    <property type="evidence" value="ECO:0007669"/>
    <property type="project" value="TreeGrafter"/>
</dbReference>
<evidence type="ECO:0000256" key="7">
    <source>
        <dbReference type="ARBA" id="ARBA00022989"/>
    </source>
</evidence>
<keyword evidence="5 14" id="KW-0812">Transmembrane</keyword>
<dbReference type="Proteomes" id="UP000002852">
    <property type="component" value="Unassembled WGS sequence"/>
</dbReference>
<dbReference type="GO" id="GO:0008528">
    <property type="term" value="F:G protein-coupled peptide receptor activity"/>
    <property type="evidence" value="ECO:0007669"/>
    <property type="project" value="TreeGrafter"/>
</dbReference>
<keyword evidence="7 14" id="KW-1133">Transmembrane helix</keyword>
<dbReference type="GO" id="GO:0007200">
    <property type="term" value="P:phospholipase C-activating G protein-coupled receptor signaling pathway"/>
    <property type="evidence" value="ECO:0007669"/>
    <property type="project" value="TreeGrafter"/>
</dbReference>
<proteinExistence type="inferred from homology"/>
<dbReference type="Gene3D" id="3.80.10.10">
    <property type="entry name" value="Ribonuclease Inhibitor"/>
    <property type="match status" value="1"/>
</dbReference>
<dbReference type="GO" id="GO:0009755">
    <property type="term" value="P:hormone-mediated signaling pathway"/>
    <property type="evidence" value="ECO:0007669"/>
    <property type="project" value="TreeGrafter"/>
</dbReference>
<dbReference type="GO" id="GO:0005886">
    <property type="term" value="C:plasma membrane"/>
    <property type="evidence" value="ECO:0007669"/>
    <property type="project" value="UniProtKB-SubCell"/>
</dbReference>
<dbReference type="SUPFAM" id="SSF81321">
    <property type="entry name" value="Family A G protein-coupled receptor-like"/>
    <property type="match status" value="1"/>
</dbReference>
<evidence type="ECO:0000256" key="10">
    <source>
        <dbReference type="ARBA" id="ARBA00023157"/>
    </source>
</evidence>